<dbReference type="PANTHER" id="PTHR38030">
    <property type="entry name" value="PROTOPORPHYRINOGEN IX DEHYDROGENASE [MENAQUINONE]"/>
    <property type="match status" value="1"/>
</dbReference>
<dbReference type="InterPro" id="IPR008254">
    <property type="entry name" value="Flavodoxin/NO_synth"/>
</dbReference>
<keyword evidence="3" id="KW-1185">Reference proteome</keyword>
<protein>
    <recommendedName>
        <fullName evidence="1">Flavodoxin-like domain-containing protein</fullName>
    </recommendedName>
</protein>
<dbReference type="InterPro" id="IPR026816">
    <property type="entry name" value="Flavodoxin_dom"/>
</dbReference>
<dbReference type="HOGENOM" id="CLU_094839_1_0_1"/>
<accession>A0A0D2E613</accession>
<dbReference type="Gene3D" id="3.40.50.360">
    <property type="match status" value="1"/>
</dbReference>
<dbReference type="GO" id="GO:0006783">
    <property type="term" value="P:heme biosynthetic process"/>
    <property type="evidence" value="ECO:0007669"/>
    <property type="project" value="TreeGrafter"/>
</dbReference>
<dbReference type="PROSITE" id="PS50902">
    <property type="entry name" value="FLAVODOXIN_LIKE"/>
    <property type="match status" value="1"/>
</dbReference>
<dbReference type="SUPFAM" id="SSF52218">
    <property type="entry name" value="Flavoproteins"/>
    <property type="match status" value="1"/>
</dbReference>
<dbReference type="InterPro" id="IPR029039">
    <property type="entry name" value="Flavoprotein-like_sf"/>
</dbReference>
<dbReference type="PANTHER" id="PTHR38030:SF2">
    <property type="entry name" value="PROTOPORPHYRINOGEN IX DEHYDROGENASE [QUINONE]"/>
    <property type="match status" value="1"/>
</dbReference>
<gene>
    <name evidence="2" type="ORF">PV04_02119</name>
</gene>
<evidence type="ECO:0000259" key="1">
    <source>
        <dbReference type="PROSITE" id="PS50902"/>
    </source>
</evidence>
<dbReference type="GO" id="GO:0070819">
    <property type="term" value="F:menaquinone-dependent protoporphyrinogen oxidase activity"/>
    <property type="evidence" value="ECO:0007669"/>
    <property type="project" value="TreeGrafter"/>
</dbReference>
<dbReference type="AlphaFoldDB" id="A0A0D2E613"/>
<reference evidence="2 3" key="1">
    <citation type="submission" date="2015-01" db="EMBL/GenBank/DDBJ databases">
        <title>The Genome Sequence of Capronia semiimmersa CBS27337.</title>
        <authorList>
            <consortium name="The Broad Institute Genomics Platform"/>
            <person name="Cuomo C."/>
            <person name="de Hoog S."/>
            <person name="Gorbushina A."/>
            <person name="Stielow B."/>
            <person name="Teixiera M."/>
            <person name="Abouelleil A."/>
            <person name="Chapman S.B."/>
            <person name="Priest M."/>
            <person name="Young S.K."/>
            <person name="Wortman J."/>
            <person name="Nusbaum C."/>
            <person name="Birren B."/>
        </authorList>
    </citation>
    <scope>NUCLEOTIDE SEQUENCE [LARGE SCALE GENOMIC DNA]</scope>
    <source>
        <strain evidence="2 3">CBS 27337</strain>
    </source>
</reference>
<feature type="domain" description="Flavodoxin-like" evidence="1">
    <location>
        <begin position="3"/>
        <end position="176"/>
    </location>
</feature>
<proteinExistence type="predicted"/>
<dbReference type="Proteomes" id="UP000054266">
    <property type="component" value="Unassembled WGS sequence"/>
</dbReference>
<sequence>MSVLLAYATAKGSTCEIAERIASKLRDLSIDVKCVAITDVSATSLEPYSAIIVGSAIHAASWLRPARHFINQNATALKNKPTWAFSVGMPPQEEDRRTEETAIEDKVRKVLPELRGHTLFQGRMSKLDLPWIGRIIVSCCIPKEKTKWGDARDWEKIDTWAESVGKEIKDLYQGGR</sequence>
<evidence type="ECO:0000313" key="3">
    <source>
        <dbReference type="Proteomes" id="UP000054266"/>
    </source>
</evidence>
<dbReference type="EMBL" id="KN846957">
    <property type="protein sequence ID" value="KIW69787.1"/>
    <property type="molecule type" value="Genomic_DNA"/>
</dbReference>
<dbReference type="Pfam" id="PF12724">
    <property type="entry name" value="Flavodoxin_5"/>
    <property type="match status" value="1"/>
</dbReference>
<dbReference type="InterPro" id="IPR052200">
    <property type="entry name" value="Protoporphyrinogen_IX_DH"/>
</dbReference>
<name>A0A0D2E613_9EURO</name>
<dbReference type="GO" id="GO:0010181">
    <property type="term" value="F:FMN binding"/>
    <property type="evidence" value="ECO:0007669"/>
    <property type="project" value="InterPro"/>
</dbReference>
<evidence type="ECO:0000313" key="2">
    <source>
        <dbReference type="EMBL" id="KIW69787.1"/>
    </source>
</evidence>
<organism evidence="2 3">
    <name type="scientific">Phialophora macrospora</name>
    <dbReference type="NCBI Taxonomy" id="1851006"/>
    <lineage>
        <taxon>Eukaryota</taxon>
        <taxon>Fungi</taxon>
        <taxon>Dikarya</taxon>
        <taxon>Ascomycota</taxon>
        <taxon>Pezizomycotina</taxon>
        <taxon>Eurotiomycetes</taxon>
        <taxon>Chaetothyriomycetidae</taxon>
        <taxon>Chaetothyriales</taxon>
        <taxon>Herpotrichiellaceae</taxon>
        <taxon>Phialophora</taxon>
    </lineage>
</organism>